<keyword evidence="3" id="KW-0378">Hydrolase</keyword>
<comment type="caution">
    <text evidence="3">The sequence shown here is derived from an EMBL/GenBank/DDBJ whole genome shotgun (WGS) entry which is preliminary data.</text>
</comment>
<evidence type="ECO:0000313" key="3">
    <source>
        <dbReference type="EMBL" id="MBB4078546.1"/>
    </source>
</evidence>
<dbReference type="InterPro" id="IPR017853">
    <property type="entry name" value="GH"/>
</dbReference>
<dbReference type="InterPro" id="IPR013780">
    <property type="entry name" value="Glyco_hydro_b"/>
</dbReference>
<feature type="domain" description="Glycosyl hydrolase family 13 catalytic" evidence="2">
    <location>
        <begin position="173"/>
        <end position="551"/>
    </location>
</feature>
<dbReference type="RefSeq" id="WP_319936706.1">
    <property type="nucleotide sequence ID" value="NZ_JACIFF010000002.1"/>
</dbReference>
<dbReference type="PANTHER" id="PTHR43002">
    <property type="entry name" value="GLYCOGEN DEBRANCHING ENZYME"/>
    <property type="match status" value="1"/>
</dbReference>
<dbReference type="Gene3D" id="2.60.40.1180">
    <property type="entry name" value="Golgi alpha-mannosidase II"/>
    <property type="match status" value="1"/>
</dbReference>
<evidence type="ECO:0000256" key="1">
    <source>
        <dbReference type="ARBA" id="ARBA00008061"/>
    </source>
</evidence>
<evidence type="ECO:0000313" key="4">
    <source>
        <dbReference type="Proteomes" id="UP000576209"/>
    </source>
</evidence>
<gene>
    <name evidence="3" type="ORF">GGR28_001159</name>
</gene>
<dbReference type="CDD" id="cd11341">
    <property type="entry name" value="AmyAc_Pullulanase_LD-like"/>
    <property type="match status" value="1"/>
</dbReference>
<dbReference type="SMART" id="SM00642">
    <property type="entry name" value="Aamy"/>
    <property type="match status" value="1"/>
</dbReference>
<dbReference type="SUPFAM" id="SSF51445">
    <property type="entry name" value="(Trans)glycosidases"/>
    <property type="match status" value="1"/>
</dbReference>
<dbReference type="InterPro" id="IPR014756">
    <property type="entry name" value="Ig_E-set"/>
</dbReference>
<name>A0A840EC43_9BACT</name>
<dbReference type="InterPro" id="IPR006047">
    <property type="entry name" value="GH13_cat_dom"/>
</dbReference>
<proteinExistence type="inferred from homology"/>
<dbReference type="Pfam" id="PF21653">
    <property type="entry name" value="pulA_all-beta"/>
    <property type="match status" value="1"/>
</dbReference>
<dbReference type="GO" id="GO:0051060">
    <property type="term" value="F:pullulanase activity"/>
    <property type="evidence" value="ECO:0007669"/>
    <property type="project" value="UniProtKB-EC"/>
</dbReference>
<dbReference type="InterPro" id="IPR013783">
    <property type="entry name" value="Ig-like_fold"/>
</dbReference>
<dbReference type="CDD" id="cd02860">
    <property type="entry name" value="E_set_Pullulanase"/>
    <property type="match status" value="1"/>
</dbReference>
<dbReference type="Pfam" id="PF00128">
    <property type="entry name" value="Alpha-amylase"/>
    <property type="match status" value="1"/>
</dbReference>
<dbReference type="InterPro" id="IPR011840">
    <property type="entry name" value="PulA_typeI"/>
</dbReference>
<protein>
    <submittedName>
        <fullName evidence="3">Pullulanase</fullName>
        <ecNumber evidence="3">3.2.1.41</ecNumber>
    </submittedName>
</protein>
<reference evidence="3 4" key="1">
    <citation type="submission" date="2020-08" db="EMBL/GenBank/DDBJ databases">
        <title>Genomic Encyclopedia of Type Strains, Phase IV (KMG-IV): sequencing the most valuable type-strain genomes for metagenomic binning, comparative biology and taxonomic classification.</title>
        <authorList>
            <person name="Goeker M."/>
        </authorList>
    </citation>
    <scope>NUCLEOTIDE SEQUENCE [LARGE SCALE GENOMIC DNA]</scope>
    <source>
        <strain evidence="3 4">DSM 105137</strain>
    </source>
</reference>
<keyword evidence="3" id="KW-0326">Glycosidase</keyword>
<dbReference type="Gene3D" id="3.20.20.80">
    <property type="entry name" value="Glycosidases"/>
    <property type="match status" value="1"/>
</dbReference>
<dbReference type="GO" id="GO:0005975">
    <property type="term" value="P:carbohydrate metabolic process"/>
    <property type="evidence" value="ECO:0007669"/>
    <property type="project" value="InterPro"/>
</dbReference>
<keyword evidence="4" id="KW-1185">Reference proteome</keyword>
<dbReference type="Pfam" id="PF02922">
    <property type="entry name" value="CBM_48"/>
    <property type="match status" value="1"/>
</dbReference>
<dbReference type="EC" id="3.2.1.41" evidence="3"/>
<accession>A0A840EC43</accession>
<dbReference type="InterPro" id="IPR004193">
    <property type="entry name" value="Glyco_hydro_13_N"/>
</dbReference>
<sequence>MNCTDPRPQYNTLADYPVYPYADLGASYKPTATTFKLWSPAAQDARLKLYDSDDPEAEPASVVDMADKNGAWTTTVEEDLDGTYYTFQIKLNGRWLTEATDIYATATGTNGTRGQVVNLLDTDPAGWEDDRRPPFARPTDAVIYEMHVRDFSIDPASGISRKGKFLGLTERGTTTPRGDTTGLDYLVDLGITHVHLLPSFDFVSIDESKPDDTEQYNWGYDPQNYNVPEGSYATDPSNGKTRIREFKQMVKALHDAGIRVIMDVVYNHTGRTENSNFQLLIPDYFYRFNEDGTFSNASGCGNEIASERPMVRKFIRESLEYWVDEYHVDGFRFDLMGIHDIATMNEVSEALHGIDSTILLYGEGWTAGDSPLPDSLRALKKNTKKLTRVAAFSDDVRDGLKGSVFDVEERGFVSGAEDRAESVKFGIVGATAHPQVAYDSVNYSKAPWANQPTQCVNYVSCHDNHTLWDRLAISNPRDPDAVRERMQRLALATVLTSQGIPFLHAGTEMLRSKDGNENSYNSGDGVNAIRWDLVRQHATTGAYVRDLIALRKAHPAFRMGRTDLIAKHLTFMPTGDGQLIVYRIQDAPGDQWSDILVLLNGAAERRSINLPKGQWRQVMNGERVVPTGISDDPISDEIRLTPQTANILVRVPEIE</sequence>
<dbReference type="Gene3D" id="2.60.40.10">
    <property type="entry name" value="Immunoglobulins"/>
    <property type="match status" value="1"/>
</dbReference>
<dbReference type="Proteomes" id="UP000576209">
    <property type="component" value="Unassembled WGS sequence"/>
</dbReference>
<dbReference type="SUPFAM" id="SSF81296">
    <property type="entry name" value="E set domains"/>
    <property type="match status" value="1"/>
</dbReference>
<organism evidence="3 4">
    <name type="scientific">Neolewinella aquimaris</name>
    <dbReference type="NCBI Taxonomy" id="1835722"/>
    <lineage>
        <taxon>Bacteria</taxon>
        <taxon>Pseudomonadati</taxon>
        <taxon>Bacteroidota</taxon>
        <taxon>Saprospiria</taxon>
        <taxon>Saprospirales</taxon>
        <taxon>Lewinellaceae</taxon>
        <taxon>Neolewinella</taxon>
    </lineage>
</organism>
<comment type="similarity">
    <text evidence="1">Belongs to the glycosyl hydrolase 13 family.</text>
</comment>
<dbReference type="NCBIfam" id="TIGR02104">
    <property type="entry name" value="pulA_typeI"/>
    <property type="match status" value="1"/>
</dbReference>
<dbReference type="EMBL" id="JACIFF010000002">
    <property type="protein sequence ID" value="MBB4078546.1"/>
    <property type="molecule type" value="Genomic_DNA"/>
</dbReference>
<dbReference type="InterPro" id="IPR049117">
    <property type="entry name" value="pulA_all-beta"/>
</dbReference>
<dbReference type="AlphaFoldDB" id="A0A840EC43"/>
<evidence type="ECO:0000259" key="2">
    <source>
        <dbReference type="SMART" id="SM00642"/>
    </source>
</evidence>